<feature type="non-terminal residue" evidence="1">
    <location>
        <position position="1"/>
    </location>
</feature>
<dbReference type="AlphaFoldDB" id="A0A382LY51"/>
<organism evidence="1">
    <name type="scientific">marine metagenome</name>
    <dbReference type="NCBI Taxonomy" id="408172"/>
    <lineage>
        <taxon>unclassified sequences</taxon>
        <taxon>metagenomes</taxon>
        <taxon>ecological metagenomes</taxon>
    </lineage>
</organism>
<dbReference type="InterPro" id="IPR026444">
    <property type="entry name" value="Secre_tail"/>
</dbReference>
<reference evidence="1" key="1">
    <citation type="submission" date="2018-05" db="EMBL/GenBank/DDBJ databases">
        <authorList>
            <person name="Lanie J.A."/>
            <person name="Ng W.-L."/>
            <person name="Kazmierczak K.M."/>
            <person name="Andrzejewski T.M."/>
            <person name="Davidsen T.M."/>
            <person name="Wayne K.J."/>
            <person name="Tettelin H."/>
            <person name="Glass J.I."/>
            <person name="Rusch D."/>
            <person name="Podicherti R."/>
            <person name="Tsui H.-C.T."/>
            <person name="Winkler M.E."/>
        </authorList>
    </citation>
    <scope>NUCLEOTIDE SEQUENCE</scope>
</reference>
<gene>
    <name evidence="1" type="ORF">METZ01_LOCUS292685</name>
</gene>
<accession>A0A382LY51</accession>
<dbReference type="Gene3D" id="2.60.40.4070">
    <property type="match status" value="1"/>
</dbReference>
<protein>
    <recommendedName>
        <fullName evidence="2">FlgD Ig-like domain-containing protein</fullName>
    </recommendedName>
</protein>
<evidence type="ECO:0008006" key="2">
    <source>
        <dbReference type="Google" id="ProtNLM"/>
    </source>
</evidence>
<dbReference type="NCBIfam" id="TIGR04183">
    <property type="entry name" value="Por_Secre_tail"/>
    <property type="match status" value="1"/>
</dbReference>
<name>A0A382LY51_9ZZZZ</name>
<dbReference type="EMBL" id="UINC01089063">
    <property type="protein sequence ID" value="SVC39831.1"/>
    <property type="molecule type" value="Genomic_DNA"/>
</dbReference>
<sequence length="257" mass="28557">ARVTNNENGWLIQMSAASGIYKDSHNIFGQLESASNDLDWHDNPELLSPGNYLSMAFNVLHENSTIALTSDLRELSENVQIWDGDISGLGLTDPVEISWHVEKAPPGDIAVNLIDLNTRRVLDLSAPDQYLLGDLDDRYSRQVKIVAGDPEQVALAVDEILATIPEELSLDGNYPNPFNPVTTIRYGLPQPREVRVTVVNILGQEITELVNGWRDMGRHEVVWQGQDRTGKPVASGMYFTVLSDGNKIIVQKMLLLK</sequence>
<proteinExistence type="predicted"/>
<evidence type="ECO:0000313" key="1">
    <source>
        <dbReference type="EMBL" id="SVC39831.1"/>
    </source>
</evidence>